<evidence type="ECO:0000313" key="3">
    <source>
        <dbReference type="EMBL" id="SQH73395.1"/>
    </source>
</evidence>
<dbReference type="OrthoDB" id="652200at2"/>
<dbReference type="KEGG" id="pcre:NCTC12858_01250"/>
<gene>
    <name evidence="3" type="primary">ywrO</name>
    <name evidence="3" type="ORF">NCTC12858_01250</name>
</gene>
<keyword evidence="1 3" id="KW-0560">Oxidoreductase</keyword>
<evidence type="ECO:0000259" key="2">
    <source>
        <dbReference type="Pfam" id="PF02525"/>
    </source>
</evidence>
<dbReference type="Pfam" id="PF02525">
    <property type="entry name" value="Flavodoxin_2"/>
    <property type="match status" value="1"/>
</dbReference>
<dbReference type="GO" id="GO:0009055">
    <property type="term" value="F:electron transfer activity"/>
    <property type="evidence" value="ECO:0007669"/>
    <property type="project" value="TreeGrafter"/>
</dbReference>
<dbReference type="eggNOG" id="COG2249">
    <property type="taxonomic scope" value="Bacteria"/>
</dbReference>
<keyword evidence="4" id="KW-1185">Reference proteome</keyword>
<proteinExistence type="predicted"/>
<protein>
    <submittedName>
        <fullName evidence="3">General stress protein 14</fullName>
        <ecNumber evidence="3">1.6.99.-</ecNumber>
    </submittedName>
</protein>
<dbReference type="PANTHER" id="PTHR47307">
    <property type="entry name" value="GLUTATHIONE-REGULATED POTASSIUM-EFFLUX SYSTEM ANCILLARY PROTEIN KEFG"/>
    <property type="match status" value="1"/>
</dbReference>
<dbReference type="InterPro" id="IPR046980">
    <property type="entry name" value="KefG/KefF"/>
</dbReference>
<name>A0A0A2FS00_9PORP</name>
<accession>A0A0A2FS00</accession>
<dbReference type="RefSeq" id="WP_023937493.1">
    <property type="nucleotide sequence ID" value="NZ_FUXH01000001.1"/>
</dbReference>
<dbReference type="EC" id="1.6.99.-" evidence="3"/>
<dbReference type="InterPro" id="IPR029039">
    <property type="entry name" value="Flavoprotein-like_sf"/>
</dbReference>
<dbReference type="PANTHER" id="PTHR47307:SF1">
    <property type="entry name" value="GLUTATHIONE-REGULATED POTASSIUM-EFFLUX SYSTEM ANCILLARY PROTEIN KEFG"/>
    <property type="match status" value="1"/>
</dbReference>
<dbReference type="Gene3D" id="3.40.50.360">
    <property type="match status" value="1"/>
</dbReference>
<evidence type="ECO:0000313" key="4">
    <source>
        <dbReference type="Proteomes" id="UP000249300"/>
    </source>
</evidence>
<dbReference type="STRING" id="393921.HQ45_02790"/>
<dbReference type="AlphaFoldDB" id="A0A0A2FS00"/>
<dbReference type="GO" id="GO:0010181">
    <property type="term" value="F:FMN binding"/>
    <property type="evidence" value="ECO:0007669"/>
    <property type="project" value="TreeGrafter"/>
</dbReference>
<dbReference type="EMBL" id="LS483447">
    <property type="protein sequence ID" value="SQH73395.1"/>
    <property type="molecule type" value="Genomic_DNA"/>
</dbReference>
<dbReference type="SUPFAM" id="SSF52218">
    <property type="entry name" value="Flavoproteins"/>
    <property type="match status" value="1"/>
</dbReference>
<dbReference type="InterPro" id="IPR003680">
    <property type="entry name" value="Flavodoxin_fold"/>
</dbReference>
<evidence type="ECO:0000256" key="1">
    <source>
        <dbReference type="ARBA" id="ARBA00023002"/>
    </source>
</evidence>
<sequence length="175" mass="19708">MKKTLIIVAHPSLRKKSVINSAWCNALSGHESITIRDLYAEYPDGKINIAKEQALVEAHERIIFQFPLWWYAAPALLKVWLDEVLTEGWAYGAGGDKMLPKEIGAAVSCGGKITDFQEGAAQRHTLAHYLDVFDGVAAFTRCKYIGFHAVYDTYNPETVAHIDENCRDYLSFLER</sequence>
<dbReference type="Proteomes" id="UP000249300">
    <property type="component" value="Chromosome 1"/>
</dbReference>
<reference evidence="3 4" key="1">
    <citation type="submission" date="2018-06" db="EMBL/GenBank/DDBJ databases">
        <authorList>
            <consortium name="Pathogen Informatics"/>
            <person name="Doyle S."/>
        </authorList>
    </citation>
    <scope>NUCLEOTIDE SEQUENCE [LARGE SCALE GENOMIC DNA]</scope>
    <source>
        <strain evidence="3 4">NCTC12858</strain>
    </source>
</reference>
<feature type="domain" description="Flavodoxin-like fold" evidence="2">
    <location>
        <begin position="2"/>
        <end position="171"/>
    </location>
</feature>
<organism evidence="3 4">
    <name type="scientific">Porphyromonas crevioricanis</name>
    <dbReference type="NCBI Taxonomy" id="393921"/>
    <lineage>
        <taxon>Bacteria</taxon>
        <taxon>Pseudomonadati</taxon>
        <taxon>Bacteroidota</taxon>
        <taxon>Bacteroidia</taxon>
        <taxon>Bacteroidales</taxon>
        <taxon>Porphyromonadaceae</taxon>
        <taxon>Porphyromonas</taxon>
    </lineage>
</organism>
<dbReference type="GO" id="GO:0003955">
    <property type="term" value="F:NAD(P)H dehydrogenase (quinone) activity"/>
    <property type="evidence" value="ECO:0007669"/>
    <property type="project" value="TreeGrafter"/>
</dbReference>